<dbReference type="InterPro" id="IPR003386">
    <property type="entry name" value="LACT/PDAT_acylTrfase"/>
</dbReference>
<gene>
    <name evidence="1" type="ORF">TSOC_005951</name>
</gene>
<reference evidence="1 2" key="1">
    <citation type="journal article" date="2017" name="Mol. Biol. Evol.">
        <title>The 4-celled Tetrabaena socialis nuclear genome reveals the essential components for genetic control of cell number at the origin of multicellularity in the volvocine lineage.</title>
        <authorList>
            <person name="Featherston J."/>
            <person name="Arakaki Y."/>
            <person name="Hanschen E.R."/>
            <person name="Ferris P.J."/>
            <person name="Michod R.E."/>
            <person name="Olson B.J.S.C."/>
            <person name="Nozaki H."/>
            <person name="Durand P.M."/>
        </authorList>
    </citation>
    <scope>NUCLEOTIDE SEQUENCE [LARGE SCALE GENOMIC DNA]</scope>
    <source>
        <strain evidence="1 2">NIES-571</strain>
    </source>
</reference>
<evidence type="ECO:0000313" key="2">
    <source>
        <dbReference type="Proteomes" id="UP000236333"/>
    </source>
</evidence>
<protein>
    <submittedName>
        <fullName evidence="1">Phospholipid:diacylglycerol acyltransferase</fullName>
    </submittedName>
</protein>
<dbReference type="OrthoDB" id="190846at2759"/>
<accession>A0A2J8A503</accession>
<dbReference type="GO" id="GO:0008374">
    <property type="term" value="F:O-acyltransferase activity"/>
    <property type="evidence" value="ECO:0007669"/>
    <property type="project" value="InterPro"/>
</dbReference>
<dbReference type="EMBL" id="PGGS01000173">
    <property type="protein sequence ID" value="PNH07583.1"/>
    <property type="molecule type" value="Genomic_DNA"/>
</dbReference>
<dbReference type="Pfam" id="PF02450">
    <property type="entry name" value="LCAT"/>
    <property type="match status" value="1"/>
</dbReference>
<sequence length="187" mass="20399">MRETVSVNLNATPEAGLARVSRASLFSSSSKSKQAAFHVVISEMRAELMSAKPAAGSSLPCVLLWVRGETIHVTEDSVGQSVLSWSDTYFAQDPEGIKIRAAVGLEAVDYFIQGYWCVLSCPRLSAPVRACARLSAAPVPPLHAWPLSLLDYWVWGKLVEALADVGYDSNSLVSMPYDWRLAMPLLE</sequence>
<dbReference type="Gene3D" id="3.40.50.1820">
    <property type="entry name" value="alpha/beta hydrolase"/>
    <property type="match status" value="1"/>
</dbReference>
<dbReference type="GO" id="GO:0006629">
    <property type="term" value="P:lipid metabolic process"/>
    <property type="evidence" value="ECO:0007669"/>
    <property type="project" value="InterPro"/>
</dbReference>
<dbReference type="InterPro" id="IPR029058">
    <property type="entry name" value="AB_hydrolase_fold"/>
</dbReference>
<keyword evidence="1" id="KW-0012">Acyltransferase</keyword>
<keyword evidence="2" id="KW-1185">Reference proteome</keyword>
<dbReference type="AlphaFoldDB" id="A0A2J8A503"/>
<evidence type="ECO:0000313" key="1">
    <source>
        <dbReference type="EMBL" id="PNH07583.1"/>
    </source>
</evidence>
<keyword evidence="1" id="KW-0808">Transferase</keyword>
<feature type="non-terminal residue" evidence="1">
    <location>
        <position position="187"/>
    </location>
</feature>
<dbReference type="Proteomes" id="UP000236333">
    <property type="component" value="Unassembled WGS sequence"/>
</dbReference>
<comment type="caution">
    <text evidence="1">The sequence shown here is derived from an EMBL/GenBank/DDBJ whole genome shotgun (WGS) entry which is preliminary data.</text>
</comment>
<organism evidence="1 2">
    <name type="scientific">Tetrabaena socialis</name>
    <dbReference type="NCBI Taxonomy" id="47790"/>
    <lineage>
        <taxon>Eukaryota</taxon>
        <taxon>Viridiplantae</taxon>
        <taxon>Chlorophyta</taxon>
        <taxon>core chlorophytes</taxon>
        <taxon>Chlorophyceae</taxon>
        <taxon>CS clade</taxon>
        <taxon>Chlamydomonadales</taxon>
        <taxon>Tetrabaenaceae</taxon>
        <taxon>Tetrabaena</taxon>
    </lineage>
</organism>
<name>A0A2J8A503_9CHLO</name>
<proteinExistence type="predicted"/>